<dbReference type="AlphaFoldDB" id="A0A8A7KAB9"/>
<name>A0A8A7KAB9_9FIRM</name>
<gene>
    <name evidence="8" type="ORF">GM661_12385</name>
</gene>
<comment type="cofactor">
    <cofactor evidence="1">
        <name>[4Fe-4S] cluster</name>
        <dbReference type="ChEBI" id="CHEBI:49883"/>
    </cofactor>
</comment>
<feature type="domain" description="Radical SAM core" evidence="7">
    <location>
        <begin position="14"/>
        <end position="259"/>
    </location>
</feature>
<dbReference type="InterPro" id="IPR005911">
    <property type="entry name" value="YhcC-like"/>
</dbReference>
<evidence type="ECO:0000256" key="5">
    <source>
        <dbReference type="ARBA" id="ARBA00023004"/>
    </source>
</evidence>
<keyword evidence="2" id="KW-0004">4Fe-4S</keyword>
<dbReference type="InterPro" id="IPR032432">
    <property type="entry name" value="Radical_SAM_C"/>
</dbReference>
<keyword evidence="4" id="KW-0479">Metal-binding</keyword>
<organism evidence="8 9">
    <name type="scientific">Iocasia fonsfrigidae</name>
    <dbReference type="NCBI Taxonomy" id="2682810"/>
    <lineage>
        <taxon>Bacteria</taxon>
        <taxon>Bacillati</taxon>
        <taxon>Bacillota</taxon>
        <taxon>Clostridia</taxon>
        <taxon>Halanaerobiales</taxon>
        <taxon>Halanaerobiaceae</taxon>
        <taxon>Iocasia</taxon>
    </lineage>
</organism>
<dbReference type="InterPro" id="IPR039661">
    <property type="entry name" value="ELP3"/>
</dbReference>
<dbReference type="InterPro" id="IPR023404">
    <property type="entry name" value="rSAM_horseshoe"/>
</dbReference>
<keyword evidence="6" id="KW-0411">Iron-sulfur</keyword>
<keyword evidence="3" id="KW-0949">S-adenosyl-L-methionine</keyword>
<accession>A0A8A7KAB9</accession>
<dbReference type="SMART" id="SM00729">
    <property type="entry name" value="Elp3"/>
    <property type="match status" value="1"/>
</dbReference>
<dbReference type="Pfam" id="PF16199">
    <property type="entry name" value="Radical_SAM_C"/>
    <property type="match status" value="1"/>
</dbReference>
<dbReference type="SFLD" id="SFLDS00029">
    <property type="entry name" value="Radical_SAM"/>
    <property type="match status" value="1"/>
</dbReference>
<dbReference type="NCBIfam" id="TIGR01212">
    <property type="entry name" value="TIGR01212 family radical SAM protein"/>
    <property type="match status" value="1"/>
</dbReference>
<dbReference type="EMBL" id="CP046640">
    <property type="protein sequence ID" value="QTL98706.1"/>
    <property type="molecule type" value="Genomic_DNA"/>
</dbReference>
<evidence type="ECO:0000313" key="8">
    <source>
        <dbReference type="EMBL" id="QTL98706.1"/>
    </source>
</evidence>
<dbReference type="GO" id="GO:0046872">
    <property type="term" value="F:metal ion binding"/>
    <property type="evidence" value="ECO:0007669"/>
    <property type="project" value="UniProtKB-KW"/>
</dbReference>
<protein>
    <submittedName>
        <fullName evidence="8">TIGR01212 family radical SAM protein</fullName>
    </submittedName>
</protein>
<dbReference type="RefSeq" id="WP_230867108.1">
    <property type="nucleotide sequence ID" value="NZ_CP046640.1"/>
</dbReference>
<evidence type="ECO:0000313" key="9">
    <source>
        <dbReference type="Proteomes" id="UP000665020"/>
    </source>
</evidence>
<dbReference type="Gene3D" id="3.80.30.20">
    <property type="entry name" value="tm_1862 like domain"/>
    <property type="match status" value="1"/>
</dbReference>
<sequence>MSVYYKYSAYLRKKHGEKTYKLPVNLPLTCPNRDGFLGRTGCSFCGEDAGAHESLTGNLSVSKQLLKNREYIGSRYGAKKFIAYFQNYSNTYLPLAKLKEYLQDVFAIEGIVEIVLSTRPDCINKRYIEGIKEVINRNNPAVGLSFELGLQTVNYHTLKVINRGHTLAEFIEAVILARDFNIPVGTHLILNLPGDNDCDVIENAKIVSALGVANVKLHALYIREGTTLAREYQEGNLELITLDEYIARVIEFLQYLSPDIAVQRLLGRAPEEGTLFVNWDYSWWKIHDMIIKEMKQKGLKQGDKFDYLGGKALRGMRDCRE</sequence>
<dbReference type="Proteomes" id="UP000665020">
    <property type="component" value="Chromosome"/>
</dbReference>
<dbReference type="SUPFAM" id="SSF102114">
    <property type="entry name" value="Radical SAM enzymes"/>
    <property type="match status" value="1"/>
</dbReference>
<dbReference type="GO" id="GO:0051539">
    <property type="term" value="F:4 iron, 4 sulfur cluster binding"/>
    <property type="evidence" value="ECO:0007669"/>
    <property type="project" value="UniProtKB-KW"/>
</dbReference>
<proteinExistence type="predicted"/>
<evidence type="ECO:0000256" key="1">
    <source>
        <dbReference type="ARBA" id="ARBA00001966"/>
    </source>
</evidence>
<dbReference type="SFLD" id="SFLDG01091">
    <property type="entry name" value="uncharacterized_CHP01210-like"/>
    <property type="match status" value="1"/>
</dbReference>
<keyword evidence="9" id="KW-1185">Reference proteome</keyword>
<evidence type="ECO:0000259" key="7">
    <source>
        <dbReference type="PROSITE" id="PS51918"/>
    </source>
</evidence>
<evidence type="ECO:0000256" key="6">
    <source>
        <dbReference type="ARBA" id="ARBA00023014"/>
    </source>
</evidence>
<dbReference type="InterPro" id="IPR007197">
    <property type="entry name" value="rSAM"/>
</dbReference>
<dbReference type="InterPro" id="IPR006638">
    <property type="entry name" value="Elp3/MiaA/NifB-like_rSAM"/>
</dbReference>
<dbReference type="PANTHER" id="PTHR11135:SF1">
    <property type="entry name" value="PROTEIN YHCC"/>
    <property type="match status" value="1"/>
</dbReference>
<dbReference type="SFLD" id="SFLDG01086">
    <property type="entry name" value="elongater_protein-like"/>
    <property type="match status" value="1"/>
</dbReference>
<dbReference type="PANTHER" id="PTHR11135">
    <property type="entry name" value="HISTONE ACETYLTRANSFERASE-RELATED"/>
    <property type="match status" value="1"/>
</dbReference>
<evidence type="ECO:0000256" key="4">
    <source>
        <dbReference type="ARBA" id="ARBA00022723"/>
    </source>
</evidence>
<evidence type="ECO:0000256" key="3">
    <source>
        <dbReference type="ARBA" id="ARBA00022691"/>
    </source>
</evidence>
<dbReference type="InterPro" id="IPR058240">
    <property type="entry name" value="rSAM_sf"/>
</dbReference>
<dbReference type="GO" id="GO:0003824">
    <property type="term" value="F:catalytic activity"/>
    <property type="evidence" value="ECO:0007669"/>
    <property type="project" value="InterPro"/>
</dbReference>
<dbReference type="PROSITE" id="PS51918">
    <property type="entry name" value="RADICAL_SAM"/>
    <property type="match status" value="1"/>
</dbReference>
<keyword evidence="5" id="KW-0408">Iron</keyword>
<evidence type="ECO:0000256" key="2">
    <source>
        <dbReference type="ARBA" id="ARBA00022485"/>
    </source>
</evidence>
<dbReference type="Pfam" id="PF04055">
    <property type="entry name" value="Radical_SAM"/>
    <property type="match status" value="1"/>
</dbReference>
<dbReference type="KEGG" id="ifn:GM661_12385"/>
<reference evidence="8" key="1">
    <citation type="submission" date="2019-12" db="EMBL/GenBank/DDBJ databases">
        <authorList>
            <person name="zhang j."/>
            <person name="sun C.M."/>
        </authorList>
    </citation>
    <scope>NUCLEOTIDE SEQUENCE</scope>
    <source>
        <strain evidence="8">NS-1</strain>
    </source>
</reference>